<evidence type="ECO:0000256" key="3">
    <source>
        <dbReference type="ARBA" id="ARBA00022605"/>
    </source>
</evidence>
<proteinExistence type="inferred from homology"/>
<dbReference type="EMBL" id="DRZX01000147">
    <property type="protein sequence ID" value="HHS48829.1"/>
    <property type="molecule type" value="Genomic_DNA"/>
</dbReference>
<dbReference type="GO" id="GO:0000287">
    <property type="term" value="F:magnesium ion binding"/>
    <property type="evidence" value="ECO:0007669"/>
    <property type="project" value="UniProtKB-UniRule"/>
</dbReference>
<dbReference type="PANTHER" id="PTHR43661:SF3">
    <property type="entry name" value="D-XYLONATE DEHYDRATASE YAGF-RELATED"/>
    <property type="match status" value="1"/>
</dbReference>
<evidence type="ECO:0000256" key="7">
    <source>
        <dbReference type="ARBA" id="ARBA00023004"/>
    </source>
</evidence>
<evidence type="ECO:0000256" key="1">
    <source>
        <dbReference type="ARBA" id="ARBA00001946"/>
    </source>
</evidence>
<dbReference type="InterPro" id="IPR004404">
    <property type="entry name" value="DihydroxyA_deHydtase"/>
</dbReference>
<feature type="modified residue" description="N6-carboxylysine" evidence="15">
    <location>
        <position position="122"/>
    </location>
</feature>
<keyword evidence="8 15" id="KW-0411">Iron-sulfur</keyword>
<feature type="binding site" description="via carbamate group" evidence="15">
    <location>
        <position position="122"/>
    </location>
    <ligand>
        <name>Mg(2+)</name>
        <dbReference type="ChEBI" id="CHEBI:18420"/>
    </ligand>
</feature>
<comment type="function">
    <text evidence="15">Functions in the biosynthesis of branched-chain amino acids. Catalyzes the dehydration of (2R,3R)-2,3-dihydroxy-3-methylpentanoate (2,3-dihydroxy-3-methylvalerate) into 2-oxo-3-methylpentanoate (2-oxo-3-methylvalerate) and of (2R)-2,3-dihydroxy-3-methylbutanoate (2,3-dihydroxyisovalerate) into 2-oxo-3-methylbutanoate (2-oxoisovalerate), the penultimate precursor to L-isoleucine and L-valine, respectively.</text>
</comment>
<dbReference type="Pfam" id="PF00920">
    <property type="entry name" value="ILVD_EDD_N"/>
    <property type="match status" value="1"/>
</dbReference>
<organism evidence="18">
    <name type="scientific">Desulfurella acetivorans</name>
    <dbReference type="NCBI Taxonomy" id="33002"/>
    <lineage>
        <taxon>Bacteria</taxon>
        <taxon>Pseudomonadati</taxon>
        <taxon>Campylobacterota</taxon>
        <taxon>Desulfurellia</taxon>
        <taxon>Desulfurellales</taxon>
        <taxon>Desulfurellaceae</taxon>
        <taxon>Desulfurella</taxon>
    </lineage>
</organism>
<feature type="binding site" evidence="15">
    <location>
        <position position="79"/>
    </location>
    <ligand>
        <name>Mg(2+)</name>
        <dbReference type="ChEBI" id="CHEBI:18420"/>
    </ligand>
</feature>
<evidence type="ECO:0000256" key="9">
    <source>
        <dbReference type="ARBA" id="ARBA00023239"/>
    </source>
</evidence>
<dbReference type="GO" id="GO:0009097">
    <property type="term" value="P:isoleucine biosynthetic process"/>
    <property type="evidence" value="ECO:0007669"/>
    <property type="project" value="UniProtKB-UniRule"/>
</dbReference>
<keyword evidence="4 15" id="KW-0001">2Fe-2S</keyword>
<comment type="cofactor">
    <cofactor evidence="1 15">
        <name>Mg(2+)</name>
        <dbReference type="ChEBI" id="CHEBI:18420"/>
    </cofactor>
</comment>
<name>A0A7C6E9A0_DESAE</name>
<dbReference type="GO" id="GO:0051537">
    <property type="term" value="F:2 iron, 2 sulfur cluster binding"/>
    <property type="evidence" value="ECO:0007669"/>
    <property type="project" value="UniProtKB-UniRule"/>
</dbReference>
<dbReference type="InterPro" id="IPR042096">
    <property type="entry name" value="Dihydro-acid_dehy_C"/>
</dbReference>
<keyword evidence="7 15" id="KW-0408">Iron</keyword>
<feature type="binding site" evidence="15">
    <location>
        <position position="443"/>
    </location>
    <ligand>
        <name>Mg(2+)</name>
        <dbReference type="ChEBI" id="CHEBI:18420"/>
    </ligand>
</feature>
<comment type="caution">
    <text evidence="15">Lacks conserved residue(s) required for the propagation of feature annotation.</text>
</comment>
<sequence length="553" mass="59023">MRRSDIMLKGPERAPHRSLFKADGFTDQELSRPIIAIANSSNDIVPGHVHLKTLVEAVKAGIYMAGGTPIEFNTIGVDDGIAMGHLGMHYSLPSRENIADAVEIMVNAHPVDGLVILPACDKIVPGMMMAAARVNIPTIMISGGPMLAGKYQGKDIDLAQVFEGVGKKIIGKITDEELLEIENTACPSCGSCSGMYSANSINCLSEALGLSLPGNGTIPAVYAARTRLAKLAGMKIVELVEKDIKPRDVITIDSIKNAIALDMAMGCSTNTVLHLLAIAQEAGIELSLDIFNEISDKTPDLCSFSPVGPYHLEDLENAGGIMAILNRLDSIGLIKRDCITVTGSSIYDSYKDAKVTNTNVIRPIDKPYYSKGGLSILKGNLAPFGAVLKQSGVSASLDHFVGKARVFDSEEEATQAIFNRQIKEGDCVVIRYEGPAGGPGMKEMLTPTSAIAGMGLDTKCALITDGRFSGATRGLSVGHISPEAAKGGLIGLIEEGDLIEIDVPKKTINLLVDESIIEERKKRFKPKQPKITTGYLARYARLVQDAHKGAVLR</sequence>
<dbReference type="FunFam" id="3.50.30.80:FF:000001">
    <property type="entry name" value="Dihydroxy-acid dehydratase"/>
    <property type="match status" value="1"/>
</dbReference>
<comment type="pathway">
    <text evidence="12 15">Amino-acid biosynthesis; L-valine biosynthesis; L-valine from pyruvate: step 3/4.</text>
</comment>
<comment type="subunit">
    <text evidence="15">Homodimer.</text>
</comment>
<reference evidence="18" key="1">
    <citation type="journal article" date="2020" name="mSystems">
        <title>Genome- and Community-Level Interaction Insights into Carbon Utilization and Element Cycling Functions of Hydrothermarchaeota in Hydrothermal Sediment.</title>
        <authorList>
            <person name="Zhou Z."/>
            <person name="Liu Y."/>
            <person name="Xu W."/>
            <person name="Pan J."/>
            <person name="Luo Z.H."/>
            <person name="Li M."/>
        </authorList>
    </citation>
    <scope>NUCLEOTIDE SEQUENCE [LARGE SCALE GENOMIC DNA]</scope>
    <source>
        <strain evidence="18">SpSt-1135</strain>
    </source>
</reference>
<dbReference type="Gene3D" id="3.50.30.80">
    <property type="entry name" value="IlvD/EDD C-terminal domain-like"/>
    <property type="match status" value="1"/>
</dbReference>
<comment type="similarity">
    <text evidence="2 15">Belongs to the IlvD/Edd family.</text>
</comment>
<dbReference type="SUPFAM" id="SSF143975">
    <property type="entry name" value="IlvD/EDD N-terminal domain-like"/>
    <property type="match status" value="1"/>
</dbReference>
<evidence type="ECO:0000256" key="10">
    <source>
        <dbReference type="ARBA" id="ARBA00023304"/>
    </source>
</evidence>
<dbReference type="InterPro" id="IPR056740">
    <property type="entry name" value="ILV_EDD_C"/>
</dbReference>
<feature type="domain" description="Dihydroxy-acid/6-phosphogluconate dehydratase C-terminal" evidence="17">
    <location>
        <begin position="359"/>
        <end position="550"/>
    </location>
</feature>
<dbReference type="InterPro" id="IPR037237">
    <property type="entry name" value="IlvD/EDD_N"/>
</dbReference>
<dbReference type="Proteomes" id="UP000886400">
    <property type="component" value="Unassembled WGS sequence"/>
</dbReference>
<evidence type="ECO:0000256" key="8">
    <source>
        <dbReference type="ARBA" id="ARBA00023014"/>
    </source>
</evidence>
<dbReference type="UniPathway" id="UPA00049">
    <property type="reaction ID" value="UER00061"/>
</dbReference>
<evidence type="ECO:0000256" key="4">
    <source>
        <dbReference type="ARBA" id="ARBA00022714"/>
    </source>
</evidence>
<feature type="domain" description="Dihydroxy-acid/6-phosphogluconate dehydratase N-terminal" evidence="16">
    <location>
        <begin position="32"/>
        <end position="347"/>
    </location>
</feature>
<comment type="cofactor">
    <cofactor evidence="15">
        <name>[2Fe-2S] cluster</name>
        <dbReference type="ChEBI" id="CHEBI:190135"/>
    </cofactor>
    <text evidence="15">Binds 1 [2Fe-2S] cluster per subunit. This cluster acts as a Lewis acid cofactor.</text>
</comment>
<evidence type="ECO:0000259" key="17">
    <source>
        <dbReference type="Pfam" id="PF24877"/>
    </source>
</evidence>
<dbReference type="SUPFAM" id="SSF52016">
    <property type="entry name" value="LeuD/IlvD-like"/>
    <property type="match status" value="1"/>
</dbReference>
<dbReference type="NCBIfam" id="TIGR00110">
    <property type="entry name" value="ilvD"/>
    <property type="match status" value="1"/>
</dbReference>
<dbReference type="InterPro" id="IPR020558">
    <property type="entry name" value="DiOHA_6PGluconate_deHydtase_CS"/>
</dbReference>
<dbReference type="GO" id="GO:0004160">
    <property type="term" value="F:dihydroxy-acid dehydratase activity"/>
    <property type="evidence" value="ECO:0007669"/>
    <property type="project" value="UniProtKB-UniRule"/>
</dbReference>
<accession>A0A7C6E9A0</accession>
<dbReference type="Pfam" id="PF24877">
    <property type="entry name" value="ILV_EDD_C"/>
    <property type="match status" value="1"/>
</dbReference>
<feature type="binding site" evidence="15">
    <location>
        <position position="121"/>
    </location>
    <ligand>
        <name>Mg(2+)</name>
        <dbReference type="ChEBI" id="CHEBI:18420"/>
    </ligand>
</feature>
<evidence type="ECO:0000256" key="6">
    <source>
        <dbReference type="ARBA" id="ARBA00022842"/>
    </source>
</evidence>
<protein>
    <recommendedName>
        <fullName evidence="14 15">Dihydroxy-acid dehydratase</fullName>
        <shortName evidence="15">DAD</shortName>
        <ecNumber evidence="14 15">4.2.1.9</ecNumber>
    </recommendedName>
</protein>
<dbReference type="AlphaFoldDB" id="A0A7C6E9A0"/>
<keyword evidence="5 15" id="KW-0479">Metal-binding</keyword>
<comment type="caution">
    <text evidence="18">The sequence shown here is derived from an EMBL/GenBank/DDBJ whole genome shotgun (WGS) entry which is preliminary data.</text>
</comment>
<keyword evidence="9 15" id="KW-0456">Lyase</keyword>
<dbReference type="PROSITE" id="PS00887">
    <property type="entry name" value="ILVD_EDD_2"/>
    <property type="match status" value="1"/>
</dbReference>
<evidence type="ECO:0000256" key="5">
    <source>
        <dbReference type="ARBA" id="ARBA00022723"/>
    </source>
</evidence>
<evidence type="ECO:0000256" key="2">
    <source>
        <dbReference type="ARBA" id="ARBA00006486"/>
    </source>
</evidence>
<evidence type="ECO:0000256" key="14">
    <source>
        <dbReference type="ARBA" id="ARBA00029490"/>
    </source>
</evidence>
<evidence type="ECO:0000256" key="11">
    <source>
        <dbReference type="ARBA" id="ARBA00029304"/>
    </source>
</evidence>
<dbReference type="EC" id="4.2.1.9" evidence="14 15"/>
<evidence type="ECO:0000313" key="18">
    <source>
        <dbReference type="EMBL" id="HHS48829.1"/>
    </source>
</evidence>
<dbReference type="GO" id="GO:0005829">
    <property type="term" value="C:cytosol"/>
    <property type="evidence" value="ECO:0007669"/>
    <property type="project" value="TreeGrafter"/>
</dbReference>
<evidence type="ECO:0000256" key="12">
    <source>
        <dbReference type="ARBA" id="ARBA00029436"/>
    </source>
</evidence>
<dbReference type="HAMAP" id="MF_00012">
    <property type="entry name" value="IlvD"/>
    <property type="match status" value="1"/>
</dbReference>
<comment type="catalytic activity">
    <reaction evidence="15">
        <text>(2R,3R)-2,3-dihydroxy-3-methylpentanoate = (S)-3-methyl-2-oxopentanoate + H2O</text>
        <dbReference type="Rhea" id="RHEA:27694"/>
        <dbReference type="ChEBI" id="CHEBI:15377"/>
        <dbReference type="ChEBI" id="CHEBI:35146"/>
        <dbReference type="ChEBI" id="CHEBI:49258"/>
        <dbReference type="EC" id="4.2.1.9"/>
    </reaction>
</comment>
<gene>
    <name evidence="15 18" type="primary">ilvD</name>
    <name evidence="18" type="ORF">ENM99_03090</name>
</gene>
<evidence type="ECO:0000256" key="13">
    <source>
        <dbReference type="ARBA" id="ARBA00029437"/>
    </source>
</evidence>
<dbReference type="UniPathway" id="UPA00047">
    <property type="reaction ID" value="UER00057"/>
</dbReference>
<keyword evidence="10 15" id="KW-0100">Branched-chain amino acid biosynthesis</keyword>
<dbReference type="InterPro" id="IPR000581">
    <property type="entry name" value="ILV_EDD_N"/>
</dbReference>
<feature type="active site" description="Proton acceptor" evidence="15">
    <location>
        <position position="469"/>
    </location>
</feature>
<keyword evidence="3 15" id="KW-0028">Amino-acid biosynthesis</keyword>
<dbReference type="GO" id="GO:0009099">
    <property type="term" value="P:L-valine biosynthetic process"/>
    <property type="evidence" value="ECO:0007669"/>
    <property type="project" value="UniProtKB-UniRule"/>
</dbReference>
<evidence type="ECO:0000256" key="15">
    <source>
        <dbReference type="HAMAP-Rule" id="MF_00012"/>
    </source>
</evidence>
<comment type="catalytic activity">
    <reaction evidence="11">
        <text>(2R)-2,3-dihydroxy-3-methylbutanoate = 3-methyl-2-oxobutanoate + H2O</text>
        <dbReference type="Rhea" id="RHEA:24809"/>
        <dbReference type="ChEBI" id="CHEBI:11851"/>
        <dbReference type="ChEBI" id="CHEBI:15377"/>
        <dbReference type="ChEBI" id="CHEBI:49072"/>
        <dbReference type="EC" id="4.2.1.9"/>
    </reaction>
    <physiologicalReaction direction="left-to-right" evidence="11">
        <dbReference type="Rhea" id="RHEA:24810"/>
    </physiologicalReaction>
</comment>
<dbReference type="PROSITE" id="PS00886">
    <property type="entry name" value="ILVD_EDD_1"/>
    <property type="match status" value="1"/>
</dbReference>
<comment type="pathway">
    <text evidence="13 15">Amino-acid biosynthesis; L-isoleucine biosynthesis; L-isoleucine from 2-oxobutanoate: step 3/4.</text>
</comment>
<keyword evidence="6 15" id="KW-0460">Magnesium</keyword>
<dbReference type="PANTHER" id="PTHR43661">
    <property type="entry name" value="D-XYLONATE DEHYDRATASE"/>
    <property type="match status" value="1"/>
</dbReference>
<dbReference type="NCBIfam" id="NF002068">
    <property type="entry name" value="PRK00911.1"/>
    <property type="match status" value="1"/>
</dbReference>
<evidence type="ECO:0000259" key="16">
    <source>
        <dbReference type="Pfam" id="PF00920"/>
    </source>
</evidence>